<dbReference type="Proteomes" id="UP000299102">
    <property type="component" value="Unassembled WGS sequence"/>
</dbReference>
<name>A0A4C2AB16_EUMVA</name>
<evidence type="ECO:0000313" key="2">
    <source>
        <dbReference type="Proteomes" id="UP000299102"/>
    </source>
</evidence>
<gene>
    <name evidence="1" type="ORF">EVAR_66109_1</name>
</gene>
<dbReference type="AlphaFoldDB" id="A0A4C2AB16"/>
<dbReference type="EMBL" id="BGZK01002730">
    <property type="protein sequence ID" value="GBP96077.1"/>
    <property type="molecule type" value="Genomic_DNA"/>
</dbReference>
<sequence length="83" mass="9229">MPLSGPPASARARRLADSRVDWKTVIKILKLRLEIKFYSRREAARARGASPAALGILHLQFLRFPHSATPRAGRETRPADVSP</sequence>
<protein>
    <submittedName>
        <fullName evidence="1">Uncharacterized protein</fullName>
    </submittedName>
</protein>
<proteinExistence type="predicted"/>
<keyword evidence="2" id="KW-1185">Reference proteome</keyword>
<evidence type="ECO:0000313" key="1">
    <source>
        <dbReference type="EMBL" id="GBP96077.1"/>
    </source>
</evidence>
<comment type="caution">
    <text evidence="1">The sequence shown here is derived from an EMBL/GenBank/DDBJ whole genome shotgun (WGS) entry which is preliminary data.</text>
</comment>
<organism evidence="1 2">
    <name type="scientific">Eumeta variegata</name>
    <name type="common">Bagworm moth</name>
    <name type="synonym">Eumeta japonica</name>
    <dbReference type="NCBI Taxonomy" id="151549"/>
    <lineage>
        <taxon>Eukaryota</taxon>
        <taxon>Metazoa</taxon>
        <taxon>Ecdysozoa</taxon>
        <taxon>Arthropoda</taxon>
        <taxon>Hexapoda</taxon>
        <taxon>Insecta</taxon>
        <taxon>Pterygota</taxon>
        <taxon>Neoptera</taxon>
        <taxon>Endopterygota</taxon>
        <taxon>Lepidoptera</taxon>
        <taxon>Glossata</taxon>
        <taxon>Ditrysia</taxon>
        <taxon>Tineoidea</taxon>
        <taxon>Psychidae</taxon>
        <taxon>Oiketicinae</taxon>
        <taxon>Eumeta</taxon>
    </lineage>
</organism>
<reference evidence="1 2" key="1">
    <citation type="journal article" date="2019" name="Commun. Biol.">
        <title>The bagworm genome reveals a unique fibroin gene that provides high tensile strength.</title>
        <authorList>
            <person name="Kono N."/>
            <person name="Nakamura H."/>
            <person name="Ohtoshi R."/>
            <person name="Tomita M."/>
            <person name="Numata K."/>
            <person name="Arakawa K."/>
        </authorList>
    </citation>
    <scope>NUCLEOTIDE SEQUENCE [LARGE SCALE GENOMIC DNA]</scope>
</reference>
<accession>A0A4C2AB16</accession>